<name>A0A484HL29_9BACT</name>
<organism evidence="2">
    <name type="scientific">uncultured Desulfobacteraceae bacterium</name>
    <dbReference type="NCBI Taxonomy" id="218296"/>
    <lineage>
        <taxon>Bacteria</taxon>
        <taxon>Pseudomonadati</taxon>
        <taxon>Thermodesulfobacteriota</taxon>
        <taxon>Desulfobacteria</taxon>
        <taxon>Desulfobacterales</taxon>
        <taxon>Desulfobacteraceae</taxon>
        <taxon>environmental samples</taxon>
    </lineage>
</organism>
<dbReference type="Gene3D" id="2.60.40.3700">
    <property type="match status" value="1"/>
</dbReference>
<sequence>MKMRKRSVLLIAICLCWAFFASAGEVKHSQPEAAVEGIGAGEAIDLANQWRWTHKDITSYVTSHELFFEFPSGEMAMITLPKNEMFVSIAPYITYTHR</sequence>
<evidence type="ECO:0000256" key="1">
    <source>
        <dbReference type="SAM" id="SignalP"/>
    </source>
</evidence>
<keyword evidence="1" id="KW-0732">Signal</keyword>
<gene>
    <name evidence="2" type="ORF">EPICR_30241</name>
</gene>
<evidence type="ECO:0000313" key="2">
    <source>
        <dbReference type="EMBL" id="VEN74306.1"/>
    </source>
</evidence>
<feature type="signal peptide" evidence="1">
    <location>
        <begin position="1"/>
        <end position="23"/>
    </location>
</feature>
<protein>
    <submittedName>
        <fullName evidence="2">Uncharacterized protein</fullName>
    </submittedName>
</protein>
<accession>A0A484HL29</accession>
<reference evidence="2" key="1">
    <citation type="submission" date="2019-01" db="EMBL/GenBank/DDBJ databases">
        <authorList>
            <consortium name="Genoscope - CEA"/>
            <person name="William W."/>
        </authorList>
    </citation>
    <scope>NUCLEOTIDE SEQUENCE</scope>
    <source>
        <strain evidence="2">CR-1</strain>
    </source>
</reference>
<dbReference type="EMBL" id="CAACVI010000023">
    <property type="protein sequence ID" value="VEN74306.1"/>
    <property type="molecule type" value="Genomic_DNA"/>
</dbReference>
<proteinExistence type="predicted"/>
<feature type="chain" id="PRO_5019805650" evidence="1">
    <location>
        <begin position="24"/>
        <end position="98"/>
    </location>
</feature>
<dbReference type="AlphaFoldDB" id="A0A484HL29"/>